<accession>A0A5E4NR78</accession>
<dbReference type="EMBL" id="CABPRJ010002392">
    <property type="protein sequence ID" value="VVC45024.1"/>
    <property type="molecule type" value="Genomic_DNA"/>
</dbReference>
<dbReference type="InterPro" id="IPR006620">
    <property type="entry name" value="Pro_4_hyd_alph"/>
</dbReference>
<comment type="cofactor">
    <cofactor evidence="1">
        <name>L-ascorbate</name>
        <dbReference type="ChEBI" id="CHEBI:38290"/>
    </cofactor>
</comment>
<evidence type="ECO:0000256" key="1">
    <source>
        <dbReference type="ARBA" id="ARBA00001961"/>
    </source>
</evidence>
<dbReference type="InterPro" id="IPR039558">
    <property type="entry name" value="TPA1/OFD1_N"/>
</dbReference>
<protein>
    <submittedName>
        <fullName evidence="7">Prolyl 4-hydroxylase, alpha subunit,Oxoglutarate/iron-dependent dioxygenase</fullName>
    </submittedName>
</protein>
<dbReference type="GO" id="GO:0031543">
    <property type="term" value="F:peptidyl-proline dioxygenase activity"/>
    <property type="evidence" value="ECO:0007669"/>
    <property type="project" value="TreeGrafter"/>
</dbReference>
<gene>
    <name evidence="7" type="ORF">CINCED_3A023091</name>
</gene>
<evidence type="ECO:0000256" key="4">
    <source>
        <dbReference type="ARBA" id="ARBA00023002"/>
    </source>
</evidence>
<dbReference type="InterPro" id="IPR051842">
    <property type="entry name" value="uS12_prolyl_hydroxylase"/>
</dbReference>
<sequence length="462" mass="54539">MNNIKKTISYHDFSNNVKKLDAPFDIYKFDCQSMIPINEAFKLREVLLTMPFKKRTCDLYSFSQSSDFYRISNKNKPIEVQQLLEVLVQIKQKISTYLGQKFNNSISVSCSKYDIGDYLLCHDDRVDDRRVAFIYYLNYDWLSEWGGSLDIYSVDKHYNANSILQNIVPEFNAFLFFPVGNFTYHQVSENISKFPRITINGWFHCDNFAWSKHIQNKELTMSLKHIFLPIKVPKKDTHFTKRSIEKTYFERNFRKYIKEGFNTDGYGVCGQFFNSVALDGLSSALFSNNLKWEIKGPLNKMHYKVLNMNNLPEVIFNLVNMLRTEHMIQFFKDCTGLDFIGVNVEVQRWHGGHYMVSGGNDGYKNMHVFRVYIFFSHCIGTMNTDGEDDLYYVFEEHNAFYPKFKCTPQNNTMLLVNRFSNMEVYTKYCRKIDGHSWTVVVANYMIKDMFNCKIKLEKMHKL</sequence>
<dbReference type="GO" id="GO:0006449">
    <property type="term" value="P:regulation of translational termination"/>
    <property type="evidence" value="ECO:0007669"/>
    <property type="project" value="TreeGrafter"/>
</dbReference>
<evidence type="ECO:0000256" key="5">
    <source>
        <dbReference type="ARBA" id="ARBA00023004"/>
    </source>
</evidence>
<dbReference type="SMART" id="SM00702">
    <property type="entry name" value="P4Hc"/>
    <property type="match status" value="1"/>
</dbReference>
<dbReference type="GO" id="GO:0005506">
    <property type="term" value="F:iron ion binding"/>
    <property type="evidence" value="ECO:0007669"/>
    <property type="project" value="InterPro"/>
</dbReference>
<reference evidence="7 8" key="1">
    <citation type="submission" date="2019-08" db="EMBL/GenBank/DDBJ databases">
        <authorList>
            <person name="Alioto T."/>
            <person name="Alioto T."/>
            <person name="Gomez Garrido J."/>
        </authorList>
    </citation>
    <scope>NUCLEOTIDE SEQUENCE [LARGE SCALE GENOMIC DNA]</scope>
</reference>
<keyword evidence="4" id="KW-0560">Oxidoreductase</keyword>
<keyword evidence="5" id="KW-0408">Iron</keyword>
<dbReference type="Pfam" id="PF13661">
    <property type="entry name" value="2OG-FeII_Oxy_4"/>
    <property type="match status" value="1"/>
</dbReference>
<organism evidence="7 8">
    <name type="scientific">Cinara cedri</name>
    <dbReference type="NCBI Taxonomy" id="506608"/>
    <lineage>
        <taxon>Eukaryota</taxon>
        <taxon>Metazoa</taxon>
        <taxon>Ecdysozoa</taxon>
        <taxon>Arthropoda</taxon>
        <taxon>Hexapoda</taxon>
        <taxon>Insecta</taxon>
        <taxon>Pterygota</taxon>
        <taxon>Neoptera</taxon>
        <taxon>Paraneoptera</taxon>
        <taxon>Hemiptera</taxon>
        <taxon>Sternorrhyncha</taxon>
        <taxon>Aphidomorpha</taxon>
        <taxon>Aphidoidea</taxon>
        <taxon>Aphididae</taxon>
        <taxon>Lachninae</taxon>
        <taxon>Cinara</taxon>
    </lineage>
</organism>
<evidence type="ECO:0000256" key="3">
    <source>
        <dbReference type="ARBA" id="ARBA00022964"/>
    </source>
</evidence>
<dbReference type="InterPro" id="IPR005123">
    <property type="entry name" value="Oxoglu/Fe-dep_dioxygenase_dom"/>
</dbReference>
<dbReference type="PROSITE" id="PS51471">
    <property type="entry name" value="FE2OG_OXY"/>
    <property type="match status" value="1"/>
</dbReference>
<dbReference type="OrthoDB" id="430522at2759"/>
<evidence type="ECO:0000259" key="6">
    <source>
        <dbReference type="PROSITE" id="PS51471"/>
    </source>
</evidence>
<dbReference type="Gene3D" id="2.60.120.620">
    <property type="entry name" value="q2cbj1_9rhob like domain"/>
    <property type="match status" value="2"/>
</dbReference>
<dbReference type="PANTHER" id="PTHR12117">
    <property type="entry name" value="HISTONE ACETYLTRANSFERASE COMPLEX"/>
    <property type="match status" value="1"/>
</dbReference>
<dbReference type="PANTHER" id="PTHR12117:SF0">
    <property type="entry name" value="PROLYL 3-HYDROXYLASE OGFOD1"/>
    <property type="match status" value="1"/>
</dbReference>
<keyword evidence="3 7" id="KW-0223">Dioxygenase</keyword>
<evidence type="ECO:0000256" key="2">
    <source>
        <dbReference type="ARBA" id="ARBA00022723"/>
    </source>
</evidence>
<dbReference type="Proteomes" id="UP000325440">
    <property type="component" value="Unassembled WGS sequence"/>
</dbReference>
<keyword evidence="8" id="KW-1185">Reference proteome</keyword>
<evidence type="ECO:0000313" key="8">
    <source>
        <dbReference type="Proteomes" id="UP000325440"/>
    </source>
</evidence>
<evidence type="ECO:0000313" key="7">
    <source>
        <dbReference type="EMBL" id="VVC45024.1"/>
    </source>
</evidence>
<proteinExistence type="predicted"/>
<dbReference type="GO" id="GO:0031418">
    <property type="term" value="F:L-ascorbic acid binding"/>
    <property type="evidence" value="ECO:0007669"/>
    <property type="project" value="InterPro"/>
</dbReference>
<dbReference type="GO" id="GO:0005737">
    <property type="term" value="C:cytoplasm"/>
    <property type="evidence" value="ECO:0007669"/>
    <property type="project" value="TreeGrafter"/>
</dbReference>
<keyword evidence="2" id="KW-0479">Metal-binding</keyword>
<dbReference type="AlphaFoldDB" id="A0A5E4NR78"/>
<name>A0A5E4NR78_9HEMI</name>
<feature type="domain" description="Fe2OG dioxygenase" evidence="6">
    <location>
        <begin position="104"/>
        <end position="205"/>
    </location>
</feature>